<feature type="region of interest" description="Disordered" evidence="1">
    <location>
        <begin position="1"/>
        <end position="30"/>
    </location>
</feature>
<keyword evidence="3" id="KW-1185">Reference proteome</keyword>
<dbReference type="AlphaFoldDB" id="A0A2G5VIG3"/>
<feature type="compositionally biased region" description="Basic and acidic residues" evidence="1">
    <location>
        <begin position="60"/>
        <end position="78"/>
    </location>
</feature>
<proteinExistence type="predicted"/>
<evidence type="ECO:0000313" key="3">
    <source>
        <dbReference type="Proteomes" id="UP000230233"/>
    </source>
</evidence>
<organism evidence="2 3">
    <name type="scientific">Caenorhabditis nigoni</name>
    <dbReference type="NCBI Taxonomy" id="1611254"/>
    <lineage>
        <taxon>Eukaryota</taxon>
        <taxon>Metazoa</taxon>
        <taxon>Ecdysozoa</taxon>
        <taxon>Nematoda</taxon>
        <taxon>Chromadorea</taxon>
        <taxon>Rhabditida</taxon>
        <taxon>Rhabditina</taxon>
        <taxon>Rhabditomorpha</taxon>
        <taxon>Rhabditoidea</taxon>
        <taxon>Rhabditidae</taxon>
        <taxon>Peloderinae</taxon>
        <taxon>Caenorhabditis</taxon>
    </lineage>
</organism>
<feature type="region of interest" description="Disordered" evidence="1">
    <location>
        <begin position="51"/>
        <end position="78"/>
    </location>
</feature>
<evidence type="ECO:0000313" key="2">
    <source>
        <dbReference type="EMBL" id="PIC51386.1"/>
    </source>
</evidence>
<protein>
    <submittedName>
        <fullName evidence="2">Uncharacterized protein</fullName>
    </submittedName>
</protein>
<dbReference type="Proteomes" id="UP000230233">
    <property type="component" value="Chromosome I"/>
</dbReference>
<sequence>MPPDVNKFIHLPESTKPFGTKQNPNRQKVGASKNPIKLETFQPTMGVFLMSGRRKTNGNGEEKRIKKEKDISGAKDCA</sequence>
<name>A0A2G5VIG3_9PELO</name>
<evidence type="ECO:0000256" key="1">
    <source>
        <dbReference type="SAM" id="MobiDB-lite"/>
    </source>
</evidence>
<comment type="caution">
    <text evidence="2">The sequence shown here is derived from an EMBL/GenBank/DDBJ whole genome shotgun (WGS) entry which is preliminary data.</text>
</comment>
<reference evidence="3" key="1">
    <citation type="submission" date="2017-10" db="EMBL/GenBank/DDBJ databases">
        <title>Rapid genome shrinkage in a self-fertile nematode reveals novel sperm competition proteins.</title>
        <authorList>
            <person name="Yin D."/>
            <person name="Schwarz E.M."/>
            <person name="Thomas C.G."/>
            <person name="Felde R.L."/>
            <person name="Korf I.F."/>
            <person name="Cutter A.D."/>
            <person name="Schartner C.M."/>
            <person name="Ralston E.J."/>
            <person name="Meyer B.J."/>
            <person name="Haag E.S."/>
        </authorList>
    </citation>
    <scope>NUCLEOTIDE SEQUENCE [LARGE SCALE GENOMIC DNA]</scope>
    <source>
        <strain evidence="3">JU1422</strain>
    </source>
</reference>
<accession>A0A2G5VIG3</accession>
<gene>
    <name evidence="2" type="primary">Cnig_chr_I.g1917</name>
    <name evidence="2" type="ORF">B9Z55_001917</name>
</gene>
<dbReference type="EMBL" id="PDUG01000001">
    <property type="protein sequence ID" value="PIC51386.1"/>
    <property type="molecule type" value="Genomic_DNA"/>
</dbReference>